<evidence type="ECO:0000313" key="2">
    <source>
        <dbReference type="Proteomes" id="UP000501128"/>
    </source>
</evidence>
<dbReference type="EMBL" id="CP051677">
    <property type="protein sequence ID" value="QJD79965.1"/>
    <property type="molecule type" value="Genomic_DNA"/>
</dbReference>
<organism evidence="1 2">
    <name type="scientific">Spirosoma rhododendri</name>
    <dbReference type="NCBI Taxonomy" id="2728024"/>
    <lineage>
        <taxon>Bacteria</taxon>
        <taxon>Pseudomonadati</taxon>
        <taxon>Bacteroidota</taxon>
        <taxon>Cytophagia</taxon>
        <taxon>Cytophagales</taxon>
        <taxon>Cytophagaceae</taxon>
        <taxon>Spirosoma</taxon>
    </lineage>
</organism>
<accession>A0A7L5DPD8</accession>
<proteinExistence type="predicted"/>
<evidence type="ECO:0008006" key="3">
    <source>
        <dbReference type="Google" id="ProtNLM"/>
    </source>
</evidence>
<evidence type="ECO:0000313" key="1">
    <source>
        <dbReference type="EMBL" id="QJD79965.1"/>
    </source>
</evidence>
<dbReference type="AlphaFoldDB" id="A0A7L5DPD8"/>
<keyword evidence="2" id="KW-1185">Reference proteome</keyword>
<dbReference type="Proteomes" id="UP000501128">
    <property type="component" value="Chromosome"/>
</dbReference>
<protein>
    <recommendedName>
        <fullName evidence="3">DUF4276 family protein</fullName>
    </recommendedName>
</protein>
<dbReference type="RefSeq" id="WP_169551926.1">
    <property type="nucleotide sequence ID" value="NZ_CP051677.1"/>
</dbReference>
<sequence length="189" mass="20848">MVDVGFICEGDTEVKIVRSDAFQALLTVSGLRCVSPIQDADGNGNLLPRNLEKRRAALYKGGATHIVILTDQDNDVSADDTRKRIGDHPNQHTVVAVRAAEAWFLADSTTMSVIMGVEFHHDRPEQEADPFETIRQLFIQQTGRGVGTKPILARRMIKCGFTIERAAAHENCPSARYFLTKLQTLASAN</sequence>
<reference evidence="1 2" key="1">
    <citation type="submission" date="2020-04" db="EMBL/GenBank/DDBJ databases">
        <title>Genome sequencing of novel species.</title>
        <authorList>
            <person name="Heo J."/>
            <person name="Kim S.-J."/>
            <person name="Kim J.-S."/>
            <person name="Hong S.-B."/>
            <person name="Kwon S.-W."/>
        </authorList>
    </citation>
    <scope>NUCLEOTIDE SEQUENCE [LARGE SCALE GENOMIC DNA]</scope>
    <source>
        <strain evidence="1 2">CJU-R4</strain>
    </source>
</reference>
<dbReference type="KEGG" id="srho:HH216_17270"/>
<name>A0A7L5DPD8_9BACT</name>
<gene>
    <name evidence="1" type="ORF">HH216_17270</name>
</gene>